<keyword evidence="1" id="KW-1133">Transmembrane helix</keyword>
<feature type="transmembrane region" description="Helical" evidence="1">
    <location>
        <begin position="15"/>
        <end position="35"/>
    </location>
</feature>
<dbReference type="RefSeq" id="WP_344695573.1">
    <property type="nucleotide sequence ID" value="NZ_BAABBR010000001.1"/>
</dbReference>
<evidence type="ECO:0000259" key="2">
    <source>
        <dbReference type="Pfam" id="PF13400"/>
    </source>
</evidence>
<accession>A0ABP7TR26</accession>
<dbReference type="Proteomes" id="UP001424459">
    <property type="component" value="Unassembled WGS sequence"/>
</dbReference>
<dbReference type="Pfam" id="PF13400">
    <property type="entry name" value="Tad"/>
    <property type="match status" value="1"/>
</dbReference>
<comment type="caution">
    <text evidence="3">The sequence shown here is derived from an EMBL/GenBank/DDBJ whole genome shotgun (WGS) entry which is preliminary data.</text>
</comment>
<evidence type="ECO:0000256" key="1">
    <source>
        <dbReference type="SAM" id="Phobius"/>
    </source>
</evidence>
<keyword evidence="4" id="KW-1185">Reference proteome</keyword>
<keyword evidence="1" id="KW-0472">Membrane</keyword>
<reference evidence="4" key="1">
    <citation type="journal article" date="2019" name="Int. J. Syst. Evol. Microbiol.">
        <title>The Global Catalogue of Microorganisms (GCM) 10K type strain sequencing project: providing services to taxonomists for standard genome sequencing and annotation.</title>
        <authorList>
            <consortium name="The Broad Institute Genomics Platform"/>
            <consortium name="The Broad Institute Genome Sequencing Center for Infectious Disease"/>
            <person name="Wu L."/>
            <person name="Ma J."/>
        </authorList>
    </citation>
    <scope>NUCLEOTIDE SEQUENCE [LARGE SCALE GENOMIC DNA]</scope>
    <source>
        <strain evidence="4">JCM 17564</strain>
    </source>
</reference>
<name>A0ABP7TR26_9SPHN</name>
<sequence>MLGKCRWLAGEETGAVAPIVALSLVGLIAAGGIAFDYARMATLDTELQSAADQAALAAASQLDGEAGACGRAVAAAREVIQNETRLANDGGGLPVTIAETGVCDADGSGITDDTASSIRFFADKAATTPAETVAEARFVEIVVGARRANFALTPIVGAITSGDLPAKARAGLGTALCKVPPLMICPPTGAAIDWDAIRGAGIRAVSQTGNNWSPGNFGYIGPQDAGSTQKGLAFENPVFQCQQIEGSQSVSTGSPTPAITAINTRFDIYDISSGAGVTLAPCLGSACPPAQNVTKDLVRSSGAKQCGFKANHTTNLNNEGWHLIGTAANRFSPRAKLAGDTAMTRIDANNVIDAMGLPRDNCHYTSYNSACPGTNPRFGDGKWARGDYFNKYHASRIPANASTMTRYETYRWEIDNNFIPGDTSGTDRQFGTPQCNATVPDPSRDRRVVQVAVGSNCSALKGASTPVKIGKWVNMFLVEPGVAPPGRGNGDGGNEIYLEVIGTVDPGGAAAQVVRRDMPYLVR</sequence>
<evidence type="ECO:0000313" key="3">
    <source>
        <dbReference type="EMBL" id="GAA4030024.1"/>
    </source>
</evidence>
<protein>
    <submittedName>
        <fullName evidence="3">Pilus assembly protein TadG-related protein</fullName>
    </submittedName>
</protein>
<keyword evidence="1" id="KW-0812">Transmembrane</keyword>
<organism evidence="3 4">
    <name type="scientific">Sphingomonas rosea</name>
    <dbReference type="NCBI Taxonomy" id="335605"/>
    <lineage>
        <taxon>Bacteria</taxon>
        <taxon>Pseudomonadati</taxon>
        <taxon>Pseudomonadota</taxon>
        <taxon>Alphaproteobacteria</taxon>
        <taxon>Sphingomonadales</taxon>
        <taxon>Sphingomonadaceae</taxon>
        <taxon>Sphingomonas</taxon>
    </lineage>
</organism>
<evidence type="ECO:0000313" key="4">
    <source>
        <dbReference type="Proteomes" id="UP001424459"/>
    </source>
</evidence>
<gene>
    <name evidence="3" type="ORF">GCM10022281_06570</name>
</gene>
<dbReference type="EMBL" id="BAABBR010000001">
    <property type="protein sequence ID" value="GAA4030024.1"/>
    <property type="molecule type" value="Genomic_DNA"/>
</dbReference>
<feature type="domain" description="Putative Flp pilus-assembly TadG-like N-terminal" evidence="2">
    <location>
        <begin position="14"/>
        <end position="60"/>
    </location>
</feature>
<proteinExistence type="predicted"/>
<dbReference type="InterPro" id="IPR028087">
    <property type="entry name" value="Tad_N"/>
</dbReference>